<name>A0ABT8C193_9BACT</name>
<reference evidence="3" key="1">
    <citation type="journal article" date="2019" name="Int. J. Syst. Evol. Microbiol.">
        <title>The Global Catalogue of Microorganisms (GCM) 10K type strain sequencing project: providing services to taxonomists for standard genome sequencing and annotation.</title>
        <authorList>
            <consortium name="The Broad Institute Genomics Platform"/>
            <consortium name="The Broad Institute Genome Sequencing Center for Infectious Disease"/>
            <person name="Wu L."/>
            <person name="Ma J."/>
        </authorList>
    </citation>
    <scope>NUCLEOTIDE SEQUENCE [LARGE SCALE GENOMIC DNA]</scope>
    <source>
        <strain evidence="3">CECT 7706</strain>
    </source>
</reference>
<organism evidence="2 3">
    <name type="scientific">Cyclobacterium jeungdonense</name>
    <dbReference type="NCBI Taxonomy" id="708087"/>
    <lineage>
        <taxon>Bacteria</taxon>
        <taxon>Pseudomonadati</taxon>
        <taxon>Bacteroidota</taxon>
        <taxon>Cytophagia</taxon>
        <taxon>Cytophagales</taxon>
        <taxon>Cyclobacteriaceae</taxon>
        <taxon>Cyclobacterium</taxon>
    </lineage>
</organism>
<evidence type="ECO:0000313" key="3">
    <source>
        <dbReference type="Proteomes" id="UP001236663"/>
    </source>
</evidence>
<keyword evidence="3" id="KW-1185">Reference proteome</keyword>
<feature type="coiled-coil region" evidence="1">
    <location>
        <begin position="4"/>
        <end position="31"/>
    </location>
</feature>
<comment type="caution">
    <text evidence="2">The sequence shown here is derived from an EMBL/GenBank/DDBJ whole genome shotgun (WGS) entry which is preliminary data.</text>
</comment>
<dbReference type="NCBIfam" id="NF033487">
    <property type="entry name" value="Lacal_2735_fam"/>
    <property type="match status" value="1"/>
</dbReference>
<dbReference type="EMBL" id="JAUFQS010000003">
    <property type="protein sequence ID" value="MDN3686569.1"/>
    <property type="molecule type" value="Genomic_DNA"/>
</dbReference>
<proteinExistence type="predicted"/>
<dbReference type="Pfam" id="PF20027">
    <property type="entry name" value="DUF6435"/>
    <property type="match status" value="1"/>
</dbReference>
<dbReference type="Proteomes" id="UP001236663">
    <property type="component" value="Unassembled WGS sequence"/>
</dbReference>
<accession>A0ABT8C193</accession>
<evidence type="ECO:0000256" key="1">
    <source>
        <dbReference type="SAM" id="Coils"/>
    </source>
</evidence>
<gene>
    <name evidence="2" type="ORF">QWZ15_01900</name>
</gene>
<keyword evidence="1" id="KW-0175">Coiled coil</keyword>
<evidence type="ECO:0000313" key="2">
    <source>
        <dbReference type="EMBL" id="MDN3686569.1"/>
    </source>
</evidence>
<dbReference type="InterPro" id="IPR045493">
    <property type="entry name" value="DUF6435"/>
</dbReference>
<dbReference type="RefSeq" id="WP_163384726.1">
    <property type="nucleotide sequence ID" value="NZ_JAUFQS010000003.1"/>
</dbReference>
<protein>
    <submittedName>
        <fullName evidence="2">Lacal_2735 family protein</fullName>
    </submittedName>
</protein>
<sequence>MFGLFKKKTEMEKLQDTYKSLLEKAHKASHQNRSLSDKLMSEAEEVAKKIDLLKK</sequence>